<comment type="caution">
    <text evidence="2">The sequence shown here is derived from an EMBL/GenBank/DDBJ whole genome shotgun (WGS) entry which is preliminary data.</text>
</comment>
<dbReference type="OrthoDB" id="2804062at2759"/>
<sequence length="200" mass="22321">MPSVAKYRAESISPDDACKSFTNPETIPLHLPSALPMDMVSTIPSNFIHIETRLRILQADDSLDDLKRYLRVTMGLWDYKHANVGTSQWSGTHMFITIKTFEEKVNRCAERYRAARLVLSVLDPGGTWAVCLQELKTTDCNVSSTSRTDPEASEGRHTLSWIWLAACPVGTESGGGENVQKEIDRSKSQNSPHWSIGLKV</sequence>
<reference evidence="2" key="2">
    <citation type="journal article" date="2020" name="Nat. Commun.">
        <title>Large-scale genome sequencing of mycorrhizal fungi provides insights into the early evolution of symbiotic traits.</title>
        <authorList>
            <person name="Miyauchi S."/>
            <person name="Kiss E."/>
            <person name="Kuo A."/>
            <person name="Drula E."/>
            <person name="Kohler A."/>
            <person name="Sanchez-Garcia M."/>
            <person name="Morin E."/>
            <person name="Andreopoulos B."/>
            <person name="Barry K.W."/>
            <person name="Bonito G."/>
            <person name="Buee M."/>
            <person name="Carver A."/>
            <person name="Chen C."/>
            <person name="Cichocki N."/>
            <person name="Clum A."/>
            <person name="Culley D."/>
            <person name="Crous P.W."/>
            <person name="Fauchery L."/>
            <person name="Girlanda M."/>
            <person name="Hayes R.D."/>
            <person name="Keri Z."/>
            <person name="LaButti K."/>
            <person name="Lipzen A."/>
            <person name="Lombard V."/>
            <person name="Magnuson J."/>
            <person name="Maillard F."/>
            <person name="Murat C."/>
            <person name="Nolan M."/>
            <person name="Ohm R.A."/>
            <person name="Pangilinan J."/>
            <person name="Pereira M.F."/>
            <person name="Perotto S."/>
            <person name="Peter M."/>
            <person name="Pfister S."/>
            <person name="Riley R."/>
            <person name="Sitrit Y."/>
            <person name="Stielow J.B."/>
            <person name="Szollosi G."/>
            <person name="Zifcakova L."/>
            <person name="Stursova M."/>
            <person name="Spatafora J.W."/>
            <person name="Tedersoo L."/>
            <person name="Vaario L.M."/>
            <person name="Yamada A."/>
            <person name="Yan M."/>
            <person name="Wang P."/>
            <person name="Xu J."/>
            <person name="Bruns T."/>
            <person name="Baldrian P."/>
            <person name="Vilgalys R."/>
            <person name="Dunand C."/>
            <person name="Henrissat B."/>
            <person name="Grigoriev I.V."/>
            <person name="Hibbett D."/>
            <person name="Nagy L.G."/>
            <person name="Martin F.M."/>
        </authorList>
    </citation>
    <scope>NUCLEOTIDE SEQUENCE</scope>
    <source>
        <strain evidence="2">Prilba</strain>
    </source>
</reference>
<protein>
    <submittedName>
        <fullName evidence="2">Uncharacterized protein</fullName>
    </submittedName>
</protein>
<feature type="region of interest" description="Disordered" evidence="1">
    <location>
        <begin position="172"/>
        <end position="200"/>
    </location>
</feature>
<name>A0A9P5T511_9AGAM</name>
<proteinExistence type="predicted"/>
<dbReference type="Proteomes" id="UP000759537">
    <property type="component" value="Unassembled WGS sequence"/>
</dbReference>
<evidence type="ECO:0000256" key="1">
    <source>
        <dbReference type="SAM" id="MobiDB-lite"/>
    </source>
</evidence>
<evidence type="ECO:0000313" key="2">
    <source>
        <dbReference type="EMBL" id="KAF8475398.1"/>
    </source>
</evidence>
<accession>A0A9P5T511</accession>
<gene>
    <name evidence="2" type="ORF">DFH94DRAFT_635638</name>
</gene>
<dbReference type="AlphaFoldDB" id="A0A9P5T511"/>
<dbReference type="EMBL" id="WHVB01000016">
    <property type="protein sequence ID" value="KAF8475398.1"/>
    <property type="molecule type" value="Genomic_DNA"/>
</dbReference>
<reference evidence="2" key="1">
    <citation type="submission" date="2019-10" db="EMBL/GenBank/DDBJ databases">
        <authorList>
            <consortium name="DOE Joint Genome Institute"/>
            <person name="Kuo A."/>
            <person name="Miyauchi S."/>
            <person name="Kiss E."/>
            <person name="Drula E."/>
            <person name="Kohler A."/>
            <person name="Sanchez-Garcia M."/>
            <person name="Andreopoulos B."/>
            <person name="Barry K.W."/>
            <person name="Bonito G."/>
            <person name="Buee M."/>
            <person name="Carver A."/>
            <person name="Chen C."/>
            <person name="Cichocki N."/>
            <person name="Clum A."/>
            <person name="Culley D."/>
            <person name="Crous P.W."/>
            <person name="Fauchery L."/>
            <person name="Girlanda M."/>
            <person name="Hayes R."/>
            <person name="Keri Z."/>
            <person name="LaButti K."/>
            <person name="Lipzen A."/>
            <person name="Lombard V."/>
            <person name="Magnuson J."/>
            <person name="Maillard F."/>
            <person name="Morin E."/>
            <person name="Murat C."/>
            <person name="Nolan M."/>
            <person name="Ohm R."/>
            <person name="Pangilinan J."/>
            <person name="Pereira M."/>
            <person name="Perotto S."/>
            <person name="Peter M."/>
            <person name="Riley R."/>
            <person name="Sitrit Y."/>
            <person name="Stielow B."/>
            <person name="Szollosi G."/>
            <person name="Zifcakova L."/>
            <person name="Stursova M."/>
            <person name="Spatafora J.W."/>
            <person name="Tedersoo L."/>
            <person name="Vaario L.-M."/>
            <person name="Yamada A."/>
            <person name="Yan M."/>
            <person name="Wang P."/>
            <person name="Xu J."/>
            <person name="Bruns T."/>
            <person name="Baldrian P."/>
            <person name="Vilgalys R."/>
            <person name="Henrissat B."/>
            <person name="Grigoriev I.V."/>
            <person name="Hibbett D."/>
            <person name="Nagy L.G."/>
            <person name="Martin F.M."/>
        </authorList>
    </citation>
    <scope>NUCLEOTIDE SEQUENCE</scope>
    <source>
        <strain evidence="2">Prilba</strain>
    </source>
</reference>
<keyword evidence="3" id="KW-1185">Reference proteome</keyword>
<evidence type="ECO:0000313" key="3">
    <source>
        <dbReference type="Proteomes" id="UP000759537"/>
    </source>
</evidence>
<organism evidence="2 3">
    <name type="scientific">Russula ochroleuca</name>
    <dbReference type="NCBI Taxonomy" id="152965"/>
    <lineage>
        <taxon>Eukaryota</taxon>
        <taxon>Fungi</taxon>
        <taxon>Dikarya</taxon>
        <taxon>Basidiomycota</taxon>
        <taxon>Agaricomycotina</taxon>
        <taxon>Agaricomycetes</taxon>
        <taxon>Russulales</taxon>
        <taxon>Russulaceae</taxon>
        <taxon>Russula</taxon>
    </lineage>
</organism>